<dbReference type="EMBL" id="JACHEW010000031">
    <property type="protein sequence ID" value="MBB6018475.1"/>
    <property type="molecule type" value="Genomic_DNA"/>
</dbReference>
<reference evidence="5 6" key="1">
    <citation type="submission" date="2020-08" db="EMBL/GenBank/DDBJ databases">
        <title>Genomic Encyclopedia of Type Strains, Phase IV (KMG-IV): sequencing the most valuable type-strain genomes for metagenomic binning, comparative biology and taxonomic classification.</title>
        <authorList>
            <person name="Goeker M."/>
        </authorList>
    </citation>
    <scope>NUCLEOTIDE SEQUENCE [LARGE SCALE GENOMIC DNA]</scope>
    <source>
        <strain evidence="5 6">DSM 12027</strain>
    </source>
</reference>
<proteinExistence type="predicted"/>
<dbReference type="Proteomes" id="UP000629870">
    <property type="component" value="Unassembled WGS sequence"/>
</dbReference>
<accession>A0ABR6NZ59</accession>
<gene>
    <name evidence="5" type="ORF">HNQ04_003756</name>
</gene>
<evidence type="ECO:0000256" key="2">
    <source>
        <dbReference type="ARBA" id="ARBA00023125"/>
    </source>
</evidence>
<dbReference type="Pfam" id="PF12802">
    <property type="entry name" value="MarR_2"/>
    <property type="match status" value="1"/>
</dbReference>
<dbReference type="InterPro" id="IPR036390">
    <property type="entry name" value="WH_DNA-bd_sf"/>
</dbReference>
<dbReference type="InterPro" id="IPR000835">
    <property type="entry name" value="HTH_MarR-typ"/>
</dbReference>
<feature type="domain" description="HTH marR-type" evidence="4">
    <location>
        <begin position="32"/>
        <end position="89"/>
    </location>
</feature>
<keyword evidence="2 5" id="KW-0238">DNA-binding</keyword>
<evidence type="ECO:0000256" key="3">
    <source>
        <dbReference type="ARBA" id="ARBA00023163"/>
    </source>
</evidence>
<dbReference type="RefSeq" id="WP_211344216.1">
    <property type="nucleotide sequence ID" value="NZ_JACHEW010000031.1"/>
</dbReference>
<dbReference type="PANTHER" id="PTHR38465">
    <property type="entry name" value="HTH-TYPE TRANSCRIPTIONAL REGULATOR MJ1563-RELATED"/>
    <property type="match status" value="1"/>
</dbReference>
<evidence type="ECO:0000313" key="6">
    <source>
        <dbReference type="Proteomes" id="UP000629870"/>
    </source>
</evidence>
<dbReference type="GO" id="GO:0003677">
    <property type="term" value="F:DNA binding"/>
    <property type="evidence" value="ECO:0007669"/>
    <property type="project" value="UniProtKB-KW"/>
</dbReference>
<evidence type="ECO:0000259" key="4">
    <source>
        <dbReference type="Pfam" id="PF12802"/>
    </source>
</evidence>
<dbReference type="Gene3D" id="1.10.287.160">
    <property type="entry name" value="HR1 repeat"/>
    <property type="match status" value="1"/>
</dbReference>
<dbReference type="InterPro" id="IPR052362">
    <property type="entry name" value="HTH-GbsR_regulator"/>
</dbReference>
<dbReference type="InterPro" id="IPR036388">
    <property type="entry name" value="WH-like_DNA-bd_sf"/>
</dbReference>
<organism evidence="5 6">
    <name type="scientific">Deinococcus radiopugnans ATCC 19172</name>
    <dbReference type="NCBI Taxonomy" id="585398"/>
    <lineage>
        <taxon>Bacteria</taxon>
        <taxon>Thermotogati</taxon>
        <taxon>Deinococcota</taxon>
        <taxon>Deinococci</taxon>
        <taxon>Deinococcales</taxon>
        <taxon>Deinococcaceae</taxon>
        <taxon>Deinococcus</taxon>
    </lineage>
</organism>
<keyword evidence="1" id="KW-0805">Transcription regulation</keyword>
<sequence>MTDTPPAPDPFAPTAASEQFMERAGLLFEMVGMPRAAGRVLGALLVAPAGGLTPAELAERLQASRAGISGAVKHLTLLGLAERAPNPGERADRFRVRPNAWATLTEQGNRKLQTLHDLAADGLQALPPGAEAAPLREMQRFYGHWLRLFPAVLEDWHRINQEDRMNPKEES</sequence>
<evidence type="ECO:0000313" key="5">
    <source>
        <dbReference type="EMBL" id="MBB6018475.1"/>
    </source>
</evidence>
<comment type="caution">
    <text evidence="5">The sequence shown here is derived from an EMBL/GenBank/DDBJ whole genome shotgun (WGS) entry which is preliminary data.</text>
</comment>
<evidence type="ECO:0000256" key="1">
    <source>
        <dbReference type="ARBA" id="ARBA00023015"/>
    </source>
</evidence>
<protein>
    <submittedName>
        <fullName evidence="5">DNA-binding MarR family transcriptional regulator</fullName>
    </submittedName>
</protein>
<name>A0ABR6NZ59_9DEIO</name>
<dbReference type="SUPFAM" id="SSF46785">
    <property type="entry name" value="Winged helix' DNA-binding domain"/>
    <property type="match status" value="1"/>
</dbReference>
<keyword evidence="3" id="KW-0804">Transcription</keyword>
<keyword evidence="6" id="KW-1185">Reference proteome</keyword>
<dbReference type="PANTHER" id="PTHR38465:SF2">
    <property type="entry name" value="HTH-TYPE TRANSCRIPTIONAL REGULATOR MMPR5"/>
    <property type="match status" value="1"/>
</dbReference>
<dbReference type="Gene3D" id="1.10.10.10">
    <property type="entry name" value="Winged helix-like DNA-binding domain superfamily/Winged helix DNA-binding domain"/>
    <property type="match status" value="1"/>
</dbReference>